<comment type="caution">
    <text evidence="4">The sequence shown here is derived from an EMBL/GenBank/DDBJ whole genome shotgun (WGS) entry which is preliminary data.</text>
</comment>
<proteinExistence type="predicted"/>
<dbReference type="RefSeq" id="WP_168868699.1">
    <property type="nucleotide sequence ID" value="NZ_JAAVSD010000024.1"/>
</dbReference>
<gene>
    <name evidence="4" type="ORF">HEQ44_08670</name>
</gene>
<dbReference type="SUPFAM" id="SSF82057">
    <property type="entry name" value="Prokaryotic SH3-related domain"/>
    <property type="match status" value="1"/>
</dbReference>
<evidence type="ECO:0000313" key="5">
    <source>
        <dbReference type="Proteomes" id="UP000707477"/>
    </source>
</evidence>
<protein>
    <recommendedName>
        <fullName evidence="3">GW domain-containing protein</fullName>
    </recommendedName>
</protein>
<sequence length="430" mass="45208">MRSSFAKSIYLGAAVLGLAGLSAVTTTTTTASAKSAAKVTSSKTLTTDPTTRNVTFNGTHALYTKPGTVKGAKVVATTTTVKRLAASKSGHDNVRAYRVATTNRGSVYYKVVSFDKQYRGWVYGGKSTSAFAGGLKSFATTTAAKIPSTLNTTSYYTLAKTDANVNDGTTTTYKAPAWSQYKIGRTMKDASAYKTNLLQVSKAATTREGDTWVYVTDVTNGKLTGWVKASALKASAAVPASEGVTINYTDKATGKVVLRLVLPFKAKDSKLAHPTMDVTAKDASNGHSAPFNGMPKGYHALTGSRSWGSATQAADATKGSTVVFYVVANGKKSVTINNSLYIDDKGNTKTLVFGGQALTQWHNAKAALAKDPTVTDLDGKIIDSSVLKTALKNAGFDTITADDGTVYTLNTSALPSNVAFGNKINLTYSK</sequence>
<evidence type="ECO:0000259" key="3">
    <source>
        <dbReference type="Pfam" id="PF13457"/>
    </source>
</evidence>
<reference evidence="4 5" key="1">
    <citation type="submission" date="2020-03" db="EMBL/GenBank/DDBJ databases">
        <authorList>
            <person name="Zhang Z."/>
            <person name="Guo Z."/>
            <person name="Hou Q."/>
            <person name="Shen X."/>
        </authorList>
    </citation>
    <scope>NUCLEOTIDE SEQUENCE [LARGE SCALE GENOMIC DNA]</scope>
    <source>
        <strain evidence="4 5">HBUAS51329</strain>
    </source>
</reference>
<feature type="domain" description="GW" evidence="3">
    <location>
        <begin position="152"/>
        <end position="233"/>
    </location>
</feature>
<keyword evidence="5" id="KW-1185">Reference proteome</keyword>
<dbReference type="Gene3D" id="2.30.30.170">
    <property type="match status" value="1"/>
</dbReference>
<dbReference type="Proteomes" id="UP000707477">
    <property type="component" value="Unassembled WGS sequence"/>
</dbReference>
<dbReference type="InterPro" id="IPR038200">
    <property type="entry name" value="GW_dom_sf"/>
</dbReference>
<keyword evidence="1 2" id="KW-0732">Signal</keyword>
<name>A0ABX1LAZ3_9LACO</name>
<evidence type="ECO:0000256" key="1">
    <source>
        <dbReference type="ARBA" id="ARBA00022729"/>
    </source>
</evidence>
<feature type="domain" description="GW" evidence="3">
    <location>
        <begin position="58"/>
        <end position="122"/>
    </location>
</feature>
<organism evidence="4 5">
    <name type="scientific">Levilactobacillus tujiorum</name>
    <dbReference type="NCBI Taxonomy" id="2912243"/>
    <lineage>
        <taxon>Bacteria</taxon>
        <taxon>Bacillati</taxon>
        <taxon>Bacillota</taxon>
        <taxon>Bacilli</taxon>
        <taxon>Lactobacillales</taxon>
        <taxon>Lactobacillaceae</taxon>
        <taxon>Levilactobacillus</taxon>
    </lineage>
</organism>
<accession>A0ABX1LAZ3</accession>
<feature type="signal peptide" evidence="2">
    <location>
        <begin position="1"/>
        <end position="33"/>
    </location>
</feature>
<feature type="chain" id="PRO_5046128824" description="GW domain-containing protein" evidence="2">
    <location>
        <begin position="34"/>
        <end position="430"/>
    </location>
</feature>
<evidence type="ECO:0000313" key="4">
    <source>
        <dbReference type="EMBL" id="NLR30260.1"/>
    </source>
</evidence>
<dbReference type="EMBL" id="JAAVSD010000024">
    <property type="protein sequence ID" value="NLR30260.1"/>
    <property type="molecule type" value="Genomic_DNA"/>
</dbReference>
<dbReference type="InterPro" id="IPR025987">
    <property type="entry name" value="GW_dom"/>
</dbReference>
<evidence type="ECO:0000256" key="2">
    <source>
        <dbReference type="SAM" id="SignalP"/>
    </source>
</evidence>
<dbReference type="Pfam" id="PF13457">
    <property type="entry name" value="GW"/>
    <property type="match status" value="2"/>
</dbReference>